<evidence type="ECO:0000313" key="1">
    <source>
        <dbReference type="EMBL" id="GBO44853.1"/>
    </source>
</evidence>
<dbReference type="EMBL" id="BGPR01071763">
    <property type="protein sequence ID" value="GBO44853.1"/>
    <property type="molecule type" value="Genomic_DNA"/>
</dbReference>
<protein>
    <submittedName>
        <fullName evidence="3">Fasciclin-2</fullName>
    </submittedName>
</protein>
<sequence length="53" mass="6008">MTGGRSRLKAGRKSCKFTSLAVLKYNDEKLIGKKSEMFVYCEAKAHFLMHLSP</sequence>
<evidence type="ECO:0000313" key="5">
    <source>
        <dbReference type="Proteomes" id="UP000499080"/>
    </source>
</evidence>
<accession>A0A4Y2X7H4</accession>
<evidence type="ECO:0000313" key="2">
    <source>
        <dbReference type="EMBL" id="GBO44855.1"/>
    </source>
</evidence>
<feature type="non-terminal residue" evidence="3">
    <location>
        <position position="53"/>
    </location>
</feature>
<proteinExistence type="predicted"/>
<dbReference type="EMBL" id="BGPR01071767">
    <property type="protein sequence ID" value="GBO44862.1"/>
    <property type="molecule type" value="Genomic_DNA"/>
</dbReference>
<dbReference type="AlphaFoldDB" id="A0A4Y2X7H4"/>
<comment type="caution">
    <text evidence="3">The sequence shown here is derived from an EMBL/GenBank/DDBJ whole genome shotgun (WGS) entry which is preliminary data.</text>
</comment>
<evidence type="ECO:0000313" key="3">
    <source>
        <dbReference type="EMBL" id="GBO44860.1"/>
    </source>
</evidence>
<dbReference type="Proteomes" id="UP000499080">
    <property type="component" value="Unassembled WGS sequence"/>
</dbReference>
<evidence type="ECO:0000313" key="4">
    <source>
        <dbReference type="EMBL" id="GBO44862.1"/>
    </source>
</evidence>
<name>A0A4Y2X7H4_ARAVE</name>
<organism evidence="3 5">
    <name type="scientific">Araneus ventricosus</name>
    <name type="common">Orbweaver spider</name>
    <name type="synonym">Epeira ventricosa</name>
    <dbReference type="NCBI Taxonomy" id="182803"/>
    <lineage>
        <taxon>Eukaryota</taxon>
        <taxon>Metazoa</taxon>
        <taxon>Ecdysozoa</taxon>
        <taxon>Arthropoda</taxon>
        <taxon>Chelicerata</taxon>
        <taxon>Arachnida</taxon>
        <taxon>Araneae</taxon>
        <taxon>Araneomorphae</taxon>
        <taxon>Entelegynae</taxon>
        <taxon>Araneoidea</taxon>
        <taxon>Araneidae</taxon>
        <taxon>Araneus</taxon>
    </lineage>
</organism>
<reference evidence="3 5" key="1">
    <citation type="journal article" date="2019" name="Sci. Rep.">
        <title>Orb-weaving spider Araneus ventricosus genome elucidates the spidroin gene catalogue.</title>
        <authorList>
            <person name="Kono N."/>
            <person name="Nakamura H."/>
            <person name="Ohtoshi R."/>
            <person name="Moran D.A.P."/>
            <person name="Shinohara A."/>
            <person name="Yoshida Y."/>
            <person name="Fujiwara M."/>
            <person name="Mori M."/>
            <person name="Tomita M."/>
            <person name="Arakawa K."/>
        </authorList>
    </citation>
    <scope>NUCLEOTIDE SEQUENCE [LARGE SCALE GENOMIC DNA]</scope>
</reference>
<gene>
    <name evidence="3" type="primary">FAS2_2</name>
    <name evidence="2" type="synonym">FAS2_1</name>
    <name evidence="4" type="synonym">FAS2_3</name>
    <name evidence="1" type="synonym">FAS2_4</name>
    <name evidence="1" type="ORF">AVEN_116084_1</name>
    <name evidence="2" type="ORF">AVEN_133044_1</name>
    <name evidence="3" type="ORF">AVEN_207054_1</name>
    <name evidence="4" type="ORF">AVEN_213660_1</name>
</gene>
<dbReference type="EMBL" id="BGPR01071764">
    <property type="protein sequence ID" value="GBO44855.1"/>
    <property type="molecule type" value="Genomic_DNA"/>
</dbReference>
<keyword evidence="5" id="KW-1185">Reference proteome</keyword>
<dbReference type="EMBL" id="BGPR01071766">
    <property type="protein sequence ID" value="GBO44860.1"/>
    <property type="molecule type" value="Genomic_DNA"/>
</dbReference>